<evidence type="ECO:0000256" key="4">
    <source>
        <dbReference type="ARBA" id="ARBA00022478"/>
    </source>
</evidence>
<dbReference type="InterPro" id="IPR003716">
    <property type="entry name" value="DNA-dir_RNA_pol_omega"/>
</dbReference>
<evidence type="ECO:0000256" key="6">
    <source>
        <dbReference type="ARBA" id="ARBA00022695"/>
    </source>
</evidence>
<dbReference type="GO" id="GO:0000428">
    <property type="term" value="C:DNA-directed RNA polymerase complex"/>
    <property type="evidence" value="ECO:0007669"/>
    <property type="project" value="UniProtKB-KW"/>
</dbReference>
<dbReference type="Gene3D" id="3.90.940.10">
    <property type="match status" value="1"/>
</dbReference>
<dbReference type="EC" id="2.7.7.6" evidence="2 11"/>
<keyword evidence="6 11" id="KW-0548">Nucleotidyltransferase</keyword>
<dbReference type="OMA" id="KIAYGEG"/>
<evidence type="ECO:0000256" key="11">
    <source>
        <dbReference type="HAMAP-Rule" id="MF_00366"/>
    </source>
</evidence>
<reference evidence="12" key="1">
    <citation type="journal article" date="2020" name="mSystems">
        <title>Genome- and Community-Level Interaction Insights into Carbon Utilization and Element Cycling Functions of Hydrothermarchaeota in Hydrothermal Sediment.</title>
        <authorList>
            <person name="Zhou Z."/>
            <person name="Liu Y."/>
            <person name="Xu W."/>
            <person name="Pan J."/>
            <person name="Luo Z.H."/>
            <person name="Li M."/>
        </authorList>
    </citation>
    <scope>NUCLEOTIDE SEQUENCE [LARGE SCALE GENOMIC DNA]</scope>
    <source>
        <strain evidence="12">SpSt-70</strain>
    </source>
</reference>
<proteinExistence type="inferred from homology"/>
<keyword evidence="7 11" id="KW-0804">Transcription</keyword>
<dbReference type="HAMAP" id="MF_00366">
    <property type="entry name" value="RNApol_bact_RpoZ"/>
    <property type="match status" value="1"/>
</dbReference>
<evidence type="ECO:0000313" key="12">
    <source>
        <dbReference type="EMBL" id="HGK23442.1"/>
    </source>
</evidence>
<comment type="function">
    <text evidence="11">Promotes RNA polymerase assembly. Latches the N- and C-terminal regions of the beta' subunit thereby facilitating its interaction with the beta and alpha subunits.</text>
</comment>
<keyword evidence="4 11" id="KW-0240">DNA-directed RNA polymerase</keyword>
<dbReference type="PANTHER" id="PTHR34476">
    <property type="entry name" value="DNA-DIRECTED RNA POLYMERASE SUBUNIT OMEGA"/>
    <property type="match status" value="1"/>
</dbReference>
<dbReference type="Pfam" id="PF01192">
    <property type="entry name" value="RNA_pol_Rpb6"/>
    <property type="match status" value="1"/>
</dbReference>
<gene>
    <name evidence="11 12" type="primary">rpoZ</name>
    <name evidence="12" type="ORF">ENU78_03160</name>
</gene>
<accession>A0A7C2GGF6</accession>
<evidence type="ECO:0000256" key="3">
    <source>
        <dbReference type="ARBA" id="ARBA00013725"/>
    </source>
</evidence>
<evidence type="ECO:0000256" key="10">
    <source>
        <dbReference type="ARBA" id="ARBA00048552"/>
    </source>
</evidence>
<dbReference type="SMR" id="A0A7C2GGF6"/>
<dbReference type="InterPro" id="IPR036161">
    <property type="entry name" value="RPB6/omega-like_sf"/>
</dbReference>
<dbReference type="GO" id="GO:0003677">
    <property type="term" value="F:DNA binding"/>
    <property type="evidence" value="ECO:0007669"/>
    <property type="project" value="UniProtKB-UniRule"/>
</dbReference>
<dbReference type="RefSeq" id="WP_012547307.1">
    <property type="nucleotide sequence ID" value="NZ_VTFL01000004.1"/>
</dbReference>
<evidence type="ECO:0000256" key="9">
    <source>
        <dbReference type="ARBA" id="ARBA00030998"/>
    </source>
</evidence>
<dbReference type="GO" id="GO:0003899">
    <property type="term" value="F:DNA-directed RNA polymerase activity"/>
    <property type="evidence" value="ECO:0007669"/>
    <property type="project" value="UniProtKB-UniRule"/>
</dbReference>
<dbReference type="SUPFAM" id="SSF63562">
    <property type="entry name" value="RPB6/omega subunit-like"/>
    <property type="match status" value="1"/>
</dbReference>
<name>A0A7C2GGF6_DICTH</name>
<dbReference type="NCBIfam" id="TIGR00690">
    <property type="entry name" value="rpoZ"/>
    <property type="match status" value="1"/>
</dbReference>
<dbReference type="AlphaFoldDB" id="A0A7C2GGF6"/>
<evidence type="ECO:0000256" key="1">
    <source>
        <dbReference type="ARBA" id="ARBA00006711"/>
    </source>
</evidence>
<keyword evidence="5 11" id="KW-0808">Transferase</keyword>
<comment type="caution">
    <text evidence="12">The sequence shown here is derived from an EMBL/GenBank/DDBJ whole genome shotgun (WGS) entry which is preliminary data.</text>
</comment>
<comment type="similarity">
    <text evidence="1 11">Belongs to the RNA polymerase subunit omega family.</text>
</comment>
<dbReference type="InterPro" id="IPR006110">
    <property type="entry name" value="Pol_omega/Rpo6/RPB6"/>
</dbReference>
<dbReference type="PANTHER" id="PTHR34476:SF1">
    <property type="entry name" value="DNA-DIRECTED RNA POLYMERASE SUBUNIT OMEGA"/>
    <property type="match status" value="1"/>
</dbReference>
<comment type="subunit">
    <text evidence="11">The RNAP catalytic core consists of 2 alpha, 1 beta, 1 beta' and 1 omega subunit. When a sigma factor is associated with the core the holoenzyme is formed, which can initiate transcription.</text>
</comment>
<sequence length="67" mass="7665">MKEIDIDTLISKIPNKYILTVVISRRARQLFEELKILKTVARDPLILAMEEVAQDKITYGEGSDSED</sequence>
<dbReference type="EMBL" id="DTDV01000007">
    <property type="protein sequence ID" value="HGK23442.1"/>
    <property type="molecule type" value="Genomic_DNA"/>
</dbReference>
<evidence type="ECO:0000256" key="5">
    <source>
        <dbReference type="ARBA" id="ARBA00022679"/>
    </source>
</evidence>
<protein>
    <recommendedName>
        <fullName evidence="3 11">DNA-directed RNA polymerase subunit omega</fullName>
        <shortName evidence="11">RNAP omega subunit</shortName>
        <ecNumber evidence="2 11">2.7.7.6</ecNumber>
    </recommendedName>
    <alternativeName>
        <fullName evidence="9 11">RNA polymerase omega subunit</fullName>
    </alternativeName>
    <alternativeName>
        <fullName evidence="8 11">Transcriptase subunit omega</fullName>
    </alternativeName>
</protein>
<dbReference type="GO" id="GO:0006351">
    <property type="term" value="P:DNA-templated transcription"/>
    <property type="evidence" value="ECO:0007669"/>
    <property type="project" value="UniProtKB-UniRule"/>
</dbReference>
<organism evidence="12">
    <name type="scientific">Dictyoglomus thermophilum</name>
    <dbReference type="NCBI Taxonomy" id="14"/>
    <lineage>
        <taxon>Bacteria</taxon>
        <taxon>Pseudomonadati</taxon>
        <taxon>Dictyoglomota</taxon>
        <taxon>Dictyoglomia</taxon>
        <taxon>Dictyoglomales</taxon>
        <taxon>Dictyoglomaceae</taxon>
        <taxon>Dictyoglomus</taxon>
    </lineage>
</organism>
<evidence type="ECO:0000256" key="8">
    <source>
        <dbReference type="ARBA" id="ARBA00029924"/>
    </source>
</evidence>
<evidence type="ECO:0000256" key="2">
    <source>
        <dbReference type="ARBA" id="ARBA00012418"/>
    </source>
</evidence>
<evidence type="ECO:0000256" key="7">
    <source>
        <dbReference type="ARBA" id="ARBA00023163"/>
    </source>
</evidence>
<dbReference type="SMART" id="SM01409">
    <property type="entry name" value="RNA_pol_Rpb6"/>
    <property type="match status" value="1"/>
</dbReference>
<comment type="catalytic activity">
    <reaction evidence="10 11">
        <text>RNA(n) + a ribonucleoside 5'-triphosphate = RNA(n+1) + diphosphate</text>
        <dbReference type="Rhea" id="RHEA:21248"/>
        <dbReference type="Rhea" id="RHEA-COMP:14527"/>
        <dbReference type="Rhea" id="RHEA-COMP:17342"/>
        <dbReference type="ChEBI" id="CHEBI:33019"/>
        <dbReference type="ChEBI" id="CHEBI:61557"/>
        <dbReference type="ChEBI" id="CHEBI:140395"/>
        <dbReference type="EC" id="2.7.7.6"/>
    </reaction>
</comment>